<evidence type="ECO:0000313" key="1">
    <source>
        <dbReference type="EMBL" id="NDV33174.1"/>
    </source>
</evidence>
<dbReference type="EMBL" id="GIBP01004205">
    <property type="protein sequence ID" value="NDV33174.1"/>
    <property type="molecule type" value="Transcribed_RNA"/>
</dbReference>
<proteinExistence type="predicted"/>
<dbReference type="PANTHER" id="PTHR11799:SF12">
    <property type="entry name" value="PARAOXONASE-RELATED"/>
    <property type="match status" value="1"/>
</dbReference>
<accession>A0A6B2L869</accession>
<dbReference type="AlphaFoldDB" id="A0A6B2L869"/>
<reference evidence="1" key="1">
    <citation type="journal article" date="2020" name="J. Eukaryot. Microbiol.">
        <title>De novo Sequencing, Assembly and Annotation of the Transcriptome for the Free-Living Testate Amoeba Arcella intermedia.</title>
        <authorList>
            <person name="Ribeiro G.M."/>
            <person name="Porfirio-Sousa A.L."/>
            <person name="Maurer-Alcala X.X."/>
            <person name="Katz L.A."/>
            <person name="Lahr D.J.G."/>
        </authorList>
    </citation>
    <scope>NUCLEOTIDE SEQUENCE</scope>
</reference>
<dbReference type="PANTHER" id="PTHR11799">
    <property type="entry name" value="PARAOXONASE"/>
    <property type="match status" value="1"/>
</dbReference>
<dbReference type="SUPFAM" id="SSF63829">
    <property type="entry name" value="Calcium-dependent phosphotriesterase"/>
    <property type="match status" value="1"/>
</dbReference>
<dbReference type="InterPro" id="IPR011042">
    <property type="entry name" value="6-blade_b-propeller_TolB-like"/>
</dbReference>
<evidence type="ECO:0008006" key="2">
    <source>
        <dbReference type="Google" id="ProtNLM"/>
    </source>
</evidence>
<name>A0A6B2L869_9EUKA</name>
<dbReference type="InterPro" id="IPR051288">
    <property type="entry name" value="Serum_paraoxonase/arylesterase"/>
</dbReference>
<organism evidence="1">
    <name type="scientific">Arcella intermedia</name>
    <dbReference type="NCBI Taxonomy" id="1963864"/>
    <lineage>
        <taxon>Eukaryota</taxon>
        <taxon>Amoebozoa</taxon>
        <taxon>Tubulinea</taxon>
        <taxon>Elardia</taxon>
        <taxon>Arcellinida</taxon>
        <taxon>Sphaerothecina</taxon>
        <taxon>Arcellidae</taxon>
        <taxon>Arcella</taxon>
    </lineage>
</organism>
<dbReference type="Gene3D" id="2.120.10.30">
    <property type="entry name" value="TolB, C-terminal domain"/>
    <property type="match status" value="1"/>
</dbReference>
<sequence length="331" mass="36878">MISVAEDTMGWWENAEPEDGGLFGIDPKTDAIKPLPLTNFPKGVPFHPHGLSIDPSRSFLYVINHAFDKGGERVEVFKVTGDSLDNLLLRHYQSIVLDDFLQGVSNDLVFVREGFLLVTQWRAFREVERSKGRQAKSYLSTLVELGNLLDVLHSGNWSHIWGCSFDHKKQGTVRASCLKTSPGVNQPNGIIIGDDNLIYVAQPVQKVITVYEFENDKLVPRKSIETPFSIDNLVKLENGVLMGGGTFLHAFVEFSTELEKRSARPRDKFVPGSVIEIRKEEGGEYEISTTHVIPGELHSGISVAFKHNKKVFLGSWFDEGILVCPAQGNAN</sequence>
<protein>
    <recommendedName>
        <fullName evidence="2">SMP-30/Gluconolactonase/LRE-like region domain-containing protein</fullName>
    </recommendedName>
</protein>